<keyword evidence="1" id="KW-0677">Repeat</keyword>
<feature type="region of interest" description="Disordered" evidence="2">
    <location>
        <begin position="61"/>
        <end position="86"/>
    </location>
</feature>
<reference evidence="5" key="1">
    <citation type="submission" date="2020-08" db="EMBL/GenBank/DDBJ databases">
        <title>Multicomponent nature underlies the extraordinary mechanical properties of spider dragline silk.</title>
        <authorList>
            <person name="Kono N."/>
            <person name="Nakamura H."/>
            <person name="Mori M."/>
            <person name="Yoshida Y."/>
            <person name="Ohtoshi R."/>
            <person name="Malay A.D."/>
            <person name="Moran D.A.P."/>
            <person name="Tomita M."/>
            <person name="Numata K."/>
            <person name="Arakawa K."/>
        </authorList>
    </citation>
    <scope>NUCLEOTIDE SEQUENCE</scope>
</reference>
<dbReference type="PANTHER" id="PTHR13817:SF102">
    <property type="entry name" value="DOWN SYNDROME CELL ADHESION MOLECULE-LIKE PROTEIN DSCAM2"/>
    <property type="match status" value="1"/>
</dbReference>
<dbReference type="GO" id="GO:0007416">
    <property type="term" value="P:synapse assembly"/>
    <property type="evidence" value="ECO:0007669"/>
    <property type="project" value="TreeGrafter"/>
</dbReference>
<evidence type="ECO:0000313" key="6">
    <source>
        <dbReference type="Proteomes" id="UP000887013"/>
    </source>
</evidence>
<organism evidence="5 6">
    <name type="scientific">Nephila pilipes</name>
    <name type="common">Giant wood spider</name>
    <name type="synonym">Nephila maculata</name>
    <dbReference type="NCBI Taxonomy" id="299642"/>
    <lineage>
        <taxon>Eukaryota</taxon>
        <taxon>Metazoa</taxon>
        <taxon>Ecdysozoa</taxon>
        <taxon>Arthropoda</taxon>
        <taxon>Chelicerata</taxon>
        <taxon>Arachnida</taxon>
        <taxon>Araneae</taxon>
        <taxon>Araneomorphae</taxon>
        <taxon>Entelegynae</taxon>
        <taxon>Araneoidea</taxon>
        <taxon>Nephilidae</taxon>
        <taxon>Nephila</taxon>
    </lineage>
</organism>
<keyword evidence="6" id="KW-1185">Reference proteome</keyword>
<dbReference type="PROSITE" id="PS50853">
    <property type="entry name" value="FN3"/>
    <property type="match status" value="1"/>
</dbReference>
<dbReference type="GO" id="GO:0007156">
    <property type="term" value="P:homophilic cell adhesion via plasma membrane adhesion molecules"/>
    <property type="evidence" value="ECO:0007669"/>
    <property type="project" value="TreeGrafter"/>
</dbReference>
<dbReference type="GO" id="GO:0045202">
    <property type="term" value="C:synapse"/>
    <property type="evidence" value="ECO:0007669"/>
    <property type="project" value="TreeGrafter"/>
</dbReference>
<feature type="domain" description="Fibronectin type-III" evidence="3">
    <location>
        <begin position="1"/>
        <end position="79"/>
    </location>
</feature>
<evidence type="ECO:0000313" key="5">
    <source>
        <dbReference type="EMBL" id="GFU35691.1"/>
    </source>
</evidence>
<dbReference type="OrthoDB" id="6434742at2759"/>
<dbReference type="FunFam" id="2.60.40.10:FF:000028">
    <property type="entry name" value="Neuronal cell adhesion molecule"/>
    <property type="match status" value="1"/>
</dbReference>
<dbReference type="SUPFAM" id="SSF49265">
    <property type="entry name" value="Fibronectin type III"/>
    <property type="match status" value="1"/>
</dbReference>
<dbReference type="InterPro" id="IPR013783">
    <property type="entry name" value="Ig-like_fold"/>
</dbReference>
<dbReference type="InterPro" id="IPR050964">
    <property type="entry name" value="Striated_Muscle_Regulatory"/>
</dbReference>
<evidence type="ECO:0000259" key="3">
    <source>
        <dbReference type="PROSITE" id="PS50853"/>
    </source>
</evidence>
<evidence type="ECO:0000313" key="4">
    <source>
        <dbReference type="EMBL" id="GFT27370.1"/>
    </source>
</evidence>
<dbReference type="InterPro" id="IPR036116">
    <property type="entry name" value="FN3_sf"/>
</dbReference>
<evidence type="ECO:0000256" key="2">
    <source>
        <dbReference type="SAM" id="MobiDB-lite"/>
    </source>
</evidence>
<dbReference type="AlphaFoldDB" id="A0A8X6QTH1"/>
<sequence length="167" mass="18808">PPEASLQFGKIKGYYVGYKTKESKDKYVYKTLENKENFREERILTNLERNTKYIIRVQAFNSKGAGPPSDDVEGETLQEDPPRPPSLEVLGMTSSSVTLKWKKDTADTSPANGIGRVFFLDAKCGKYIGTMWQCSKKTDSCENFIGDVMELYPARFGIRLDAASNKD</sequence>
<dbReference type="InterPro" id="IPR003961">
    <property type="entry name" value="FN3_dom"/>
</dbReference>
<name>A0A8X6QTH1_NEPPI</name>
<feature type="non-terminal residue" evidence="5">
    <location>
        <position position="1"/>
    </location>
</feature>
<protein>
    <submittedName>
        <fullName evidence="5">Down syndrome cell adhesion molecule-like protein 1</fullName>
    </submittedName>
</protein>
<dbReference type="CDD" id="cd00063">
    <property type="entry name" value="FN3"/>
    <property type="match status" value="1"/>
</dbReference>
<dbReference type="EMBL" id="BMAW01034534">
    <property type="protein sequence ID" value="GFU35691.1"/>
    <property type="molecule type" value="Genomic_DNA"/>
</dbReference>
<proteinExistence type="predicted"/>
<dbReference type="Gene3D" id="2.60.40.10">
    <property type="entry name" value="Immunoglobulins"/>
    <property type="match status" value="1"/>
</dbReference>
<accession>A0A8X6QTH1</accession>
<comment type="caution">
    <text evidence="5">The sequence shown here is derived from an EMBL/GenBank/DDBJ whole genome shotgun (WGS) entry which is preliminary data.</text>
</comment>
<gene>
    <name evidence="5" type="primary">NCL1_19537</name>
    <name evidence="4" type="ORF">NPIL_189291</name>
    <name evidence="5" type="ORF">NPIL_352031</name>
</gene>
<dbReference type="PANTHER" id="PTHR13817">
    <property type="entry name" value="TITIN"/>
    <property type="match status" value="1"/>
</dbReference>
<dbReference type="Proteomes" id="UP000887013">
    <property type="component" value="Unassembled WGS sequence"/>
</dbReference>
<dbReference type="EMBL" id="BMAW01012181">
    <property type="protein sequence ID" value="GFT27370.1"/>
    <property type="molecule type" value="Genomic_DNA"/>
</dbReference>
<evidence type="ECO:0000256" key="1">
    <source>
        <dbReference type="ARBA" id="ARBA00022737"/>
    </source>
</evidence>
<dbReference type="Pfam" id="PF00041">
    <property type="entry name" value="fn3"/>
    <property type="match status" value="1"/>
</dbReference>